<reference evidence="1" key="1">
    <citation type="submission" date="2020-05" db="EMBL/GenBank/DDBJ databases">
        <title>Chitinophaga laudate sp. nov., isolated from a tropical peat swamp.</title>
        <authorList>
            <person name="Goh C.B.S."/>
            <person name="Lee M.S."/>
            <person name="Parimannan S."/>
            <person name="Pasbakhsh P."/>
            <person name="Yule C.M."/>
            <person name="Rajandas H."/>
            <person name="Loke S."/>
            <person name="Croft L."/>
            <person name="Tan J.B.L."/>
        </authorList>
    </citation>
    <scope>NUCLEOTIDE SEQUENCE</scope>
    <source>
        <strain evidence="1">Mgbs1</strain>
        <plasmid evidence="1">MgbsP1</plasmid>
    </source>
</reference>
<name>A0A3S1B3C6_9BACT</name>
<dbReference type="GO" id="GO:0016989">
    <property type="term" value="F:sigma factor antagonist activity"/>
    <property type="evidence" value="ECO:0007669"/>
    <property type="project" value="TreeGrafter"/>
</dbReference>
<dbReference type="InterPro" id="IPR012373">
    <property type="entry name" value="Ferrdict_sens_TM"/>
</dbReference>
<keyword evidence="1" id="KW-0614">Plasmid</keyword>
<proteinExistence type="predicted"/>
<dbReference type="Pfam" id="PF04773">
    <property type="entry name" value="FecR"/>
    <property type="match status" value="1"/>
</dbReference>
<dbReference type="OrthoDB" id="629393at2"/>
<organism evidence="1 2">
    <name type="scientific">Chitinophaga solisilvae</name>
    <dbReference type="NCBI Taxonomy" id="1233460"/>
    <lineage>
        <taxon>Bacteria</taxon>
        <taxon>Pseudomonadati</taxon>
        <taxon>Bacteroidota</taxon>
        <taxon>Chitinophagia</taxon>
        <taxon>Chitinophagales</taxon>
        <taxon>Chitinophagaceae</taxon>
        <taxon>Chitinophaga</taxon>
    </lineage>
</organism>
<geneLocation type="plasmid" evidence="1">
    <name>MgbsP1</name>
</geneLocation>
<dbReference type="Gene3D" id="2.60.120.1440">
    <property type="match status" value="1"/>
</dbReference>
<dbReference type="Gene3D" id="3.55.50.30">
    <property type="match status" value="1"/>
</dbReference>
<evidence type="ECO:0000313" key="2">
    <source>
        <dbReference type="Proteomes" id="UP000281028"/>
    </source>
</evidence>
<sequence>MMNQTRLEELFALYYNRTATPAQIAELMALLEHAPPETLEMLILQNGEKLADTDDVIARNNADNILQQILRSEPAPVQRRYWRPYAIAAAVSGLLLGAAYLWLHNRQQSVTAPVQVVAADMAPGKEHATLTLGDASVIALDTATNGLMRLQGNAAVRMVNKQLVYTGHGNGDVTWNTISTGRGNHYSLVLSDGTRVWLNAASSLRFPAAFTGKERAVEVSGEAYFEVARDAGRPFRVQLAGHHEITVLGTSFNVHAYNDEDYTATTLVSGCVKINNHLLRPGQQARTGSADNIAITYEDTEQAIAWKNGYFWFEDVSIHVLMKQIARWYDVEVRFEGNITEDGFSGRISRDLPLSKVLQILSLNDIHFKINGRQVTVMP</sequence>
<dbReference type="PIRSF" id="PIRSF018266">
    <property type="entry name" value="FecR"/>
    <property type="match status" value="1"/>
</dbReference>
<dbReference type="InterPro" id="IPR032508">
    <property type="entry name" value="FecR_C"/>
</dbReference>
<dbReference type="Pfam" id="PF16344">
    <property type="entry name" value="FecR_C"/>
    <property type="match status" value="1"/>
</dbReference>
<comment type="caution">
    <text evidence="1">The sequence shown here is derived from an EMBL/GenBank/DDBJ whole genome shotgun (WGS) entry which is preliminary data.</text>
</comment>
<dbReference type="PANTHER" id="PTHR30273">
    <property type="entry name" value="PERIPLASMIC SIGNAL SENSOR AND SIGMA FACTOR ACTIVATOR FECR-RELATED"/>
    <property type="match status" value="1"/>
</dbReference>
<keyword evidence="2" id="KW-1185">Reference proteome</keyword>
<dbReference type="EMBL" id="RIAR02000002">
    <property type="protein sequence ID" value="NSL91177.1"/>
    <property type="molecule type" value="Genomic_DNA"/>
</dbReference>
<gene>
    <name evidence="1" type="ORF">ECE50_030420</name>
</gene>
<accession>A0A3S1B3C6</accession>
<dbReference type="AlphaFoldDB" id="A0A3S1B3C6"/>
<evidence type="ECO:0000313" key="1">
    <source>
        <dbReference type="EMBL" id="NSL91177.1"/>
    </source>
</evidence>
<protein>
    <submittedName>
        <fullName evidence="1">DUF4974 domain-containing protein</fullName>
    </submittedName>
</protein>
<dbReference type="PANTHER" id="PTHR30273:SF2">
    <property type="entry name" value="PROTEIN FECR"/>
    <property type="match status" value="1"/>
</dbReference>
<dbReference type="Proteomes" id="UP000281028">
    <property type="component" value="Unassembled WGS sequence"/>
</dbReference>
<dbReference type="InterPro" id="IPR006860">
    <property type="entry name" value="FecR"/>
</dbReference>